<evidence type="ECO:0000256" key="2">
    <source>
        <dbReference type="ARBA" id="ARBA00022980"/>
    </source>
</evidence>
<dbReference type="Gene3D" id="1.10.287.610">
    <property type="entry name" value="Helix hairpin bin"/>
    <property type="match status" value="1"/>
</dbReference>
<feature type="region of interest" description="Disordered" evidence="7">
    <location>
        <begin position="268"/>
        <end position="312"/>
    </location>
</feature>
<proteinExistence type="inferred from homology"/>
<dbReference type="PROSITE" id="PS00963">
    <property type="entry name" value="RIBOSOMAL_S2_2"/>
    <property type="match status" value="1"/>
</dbReference>
<dbReference type="EMBL" id="JAGQLH010000056">
    <property type="protein sequence ID" value="MCA9385920.1"/>
    <property type="molecule type" value="Genomic_DNA"/>
</dbReference>
<gene>
    <name evidence="5 8" type="primary">rpsB</name>
    <name evidence="8" type="ORF">KC717_04705</name>
</gene>
<evidence type="ECO:0000256" key="6">
    <source>
        <dbReference type="RuleBase" id="RU003631"/>
    </source>
</evidence>
<dbReference type="SUPFAM" id="SSF52313">
    <property type="entry name" value="Ribosomal protein S2"/>
    <property type="match status" value="1"/>
</dbReference>
<dbReference type="GO" id="GO:0006412">
    <property type="term" value="P:translation"/>
    <property type="evidence" value="ECO:0007669"/>
    <property type="project" value="UniProtKB-UniRule"/>
</dbReference>
<dbReference type="HAMAP" id="MF_00291_B">
    <property type="entry name" value="Ribosomal_uS2_B"/>
    <property type="match status" value="1"/>
</dbReference>
<evidence type="ECO:0000313" key="9">
    <source>
        <dbReference type="Proteomes" id="UP000754563"/>
    </source>
</evidence>
<dbReference type="PANTHER" id="PTHR12534">
    <property type="entry name" value="30S RIBOSOMAL PROTEIN S2 PROKARYOTIC AND ORGANELLAR"/>
    <property type="match status" value="1"/>
</dbReference>
<evidence type="ECO:0000256" key="4">
    <source>
        <dbReference type="ARBA" id="ARBA00035256"/>
    </source>
</evidence>
<organism evidence="8 9">
    <name type="scientific">Candidatus Dojkabacteria bacterium</name>
    <dbReference type="NCBI Taxonomy" id="2099670"/>
    <lineage>
        <taxon>Bacteria</taxon>
        <taxon>Candidatus Dojkabacteria</taxon>
    </lineage>
</organism>
<dbReference type="Pfam" id="PF00318">
    <property type="entry name" value="Ribosomal_S2"/>
    <property type="match status" value="1"/>
</dbReference>
<dbReference type="InterPro" id="IPR018130">
    <property type="entry name" value="Ribosomal_uS2_CS"/>
</dbReference>
<reference evidence="8" key="2">
    <citation type="journal article" date="2021" name="Microbiome">
        <title>Successional dynamics and alternative stable states in a saline activated sludge microbial community over 9 years.</title>
        <authorList>
            <person name="Wang Y."/>
            <person name="Ye J."/>
            <person name="Ju F."/>
            <person name="Liu L."/>
            <person name="Boyd J.A."/>
            <person name="Deng Y."/>
            <person name="Parks D.H."/>
            <person name="Jiang X."/>
            <person name="Yin X."/>
            <person name="Woodcroft B.J."/>
            <person name="Tyson G.W."/>
            <person name="Hugenholtz P."/>
            <person name="Polz M.F."/>
            <person name="Zhang T."/>
        </authorList>
    </citation>
    <scope>NUCLEOTIDE SEQUENCE</scope>
    <source>
        <strain evidence="8">HKST-UBA11</strain>
    </source>
</reference>
<dbReference type="Gene3D" id="3.40.50.10490">
    <property type="entry name" value="Glucose-6-phosphate isomerase like protein, domain 1"/>
    <property type="match status" value="1"/>
</dbReference>
<reference evidence="8" key="1">
    <citation type="submission" date="2020-04" db="EMBL/GenBank/DDBJ databases">
        <authorList>
            <person name="Zhang T."/>
        </authorList>
    </citation>
    <scope>NUCLEOTIDE SEQUENCE</scope>
    <source>
        <strain evidence="8">HKST-UBA11</strain>
    </source>
</reference>
<accession>A0A955L990</accession>
<keyword evidence="2 5" id="KW-0689">Ribosomal protein</keyword>
<keyword evidence="3 5" id="KW-0687">Ribonucleoprotein</keyword>
<dbReference type="CDD" id="cd01425">
    <property type="entry name" value="RPS2"/>
    <property type="match status" value="1"/>
</dbReference>
<evidence type="ECO:0000256" key="5">
    <source>
        <dbReference type="HAMAP-Rule" id="MF_00291"/>
    </source>
</evidence>
<sequence length="352" mass="39298">MEIPPLQEFLKAGVQFGHEKKRWNPKMQKFIFGDKKGIHIIDLTQTVPMLEEALKFLVDASREGSILFVGTKRQAAFILRNEAIRAGAYFVSHRWAGGLLTNFGMVEQSLNKLRKYEEQFEEGVEGRTKYEIAKMKVEWARLNRLYGGIKDMKRPPRAVVVVDPRYEVGAVVEANKLNIPVIAITDTNCDPDPIDYVVPGNDDAIGSISLFLKLFADATKFGNGGQGVKHTIKDYTDFEVKIIKAKRKVPGGESATIDTKEVSVDKKKTRAKIRIKSQAQEKPKQESSKPEKKPAKKPEKKQEGSKNEVSSRVISALEAEGLSLAKAKKMSDDELKAVKGLGEKAVEEIKKA</sequence>
<name>A0A955L990_9BACT</name>
<dbReference type="GO" id="GO:0022627">
    <property type="term" value="C:cytosolic small ribosomal subunit"/>
    <property type="evidence" value="ECO:0007669"/>
    <property type="project" value="TreeGrafter"/>
</dbReference>
<comment type="similarity">
    <text evidence="1 5 6">Belongs to the universal ribosomal protein uS2 family.</text>
</comment>
<dbReference type="PANTHER" id="PTHR12534:SF0">
    <property type="entry name" value="SMALL RIBOSOMAL SUBUNIT PROTEIN US2M"/>
    <property type="match status" value="1"/>
</dbReference>
<evidence type="ECO:0000256" key="7">
    <source>
        <dbReference type="SAM" id="MobiDB-lite"/>
    </source>
</evidence>
<dbReference type="AlphaFoldDB" id="A0A955L990"/>
<dbReference type="NCBIfam" id="TIGR01011">
    <property type="entry name" value="rpsB_bact"/>
    <property type="match status" value="1"/>
</dbReference>
<dbReference type="InterPro" id="IPR001865">
    <property type="entry name" value="Ribosomal_uS2"/>
</dbReference>
<dbReference type="GO" id="GO:0003735">
    <property type="term" value="F:structural constituent of ribosome"/>
    <property type="evidence" value="ECO:0007669"/>
    <property type="project" value="InterPro"/>
</dbReference>
<dbReference type="PRINTS" id="PR00395">
    <property type="entry name" value="RIBOSOMALS2"/>
</dbReference>
<evidence type="ECO:0000256" key="3">
    <source>
        <dbReference type="ARBA" id="ARBA00023274"/>
    </source>
</evidence>
<protein>
    <recommendedName>
        <fullName evidence="4 5">Small ribosomal subunit protein uS2</fullName>
    </recommendedName>
</protein>
<dbReference type="InterPro" id="IPR005706">
    <property type="entry name" value="Ribosomal_uS2_bac/mit/plastid"/>
</dbReference>
<evidence type="ECO:0000313" key="8">
    <source>
        <dbReference type="EMBL" id="MCA9385920.1"/>
    </source>
</evidence>
<dbReference type="Proteomes" id="UP000754563">
    <property type="component" value="Unassembled WGS sequence"/>
</dbReference>
<dbReference type="InterPro" id="IPR023591">
    <property type="entry name" value="Ribosomal_uS2_flav_dom_sf"/>
</dbReference>
<comment type="caution">
    <text evidence="8">The sequence shown here is derived from an EMBL/GenBank/DDBJ whole genome shotgun (WGS) entry which is preliminary data.</text>
</comment>
<evidence type="ECO:0000256" key="1">
    <source>
        <dbReference type="ARBA" id="ARBA00006242"/>
    </source>
</evidence>
<feature type="compositionally biased region" description="Basic and acidic residues" evidence="7">
    <location>
        <begin position="279"/>
        <end position="306"/>
    </location>
</feature>